<reference evidence="1 2" key="1">
    <citation type="journal article" date="2006" name="Int. J. Syst. Evol. Microbiol.">
        <title>Costertonia aggregata gen. nov., sp. nov., a mesophilic marine bacterium of the family Flavobacteriaceae, isolated from a mature biofilm.</title>
        <authorList>
            <person name="Kwon K.K."/>
            <person name="Lee Y.K."/>
            <person name="Lee H.K."/>
        </authorList>
    </citation>
    <scope>NUCLEOTIDE SEQUENCE [LARGE SCALE GENOMIC DNA]</scope>
    <source>
        <strain evidence="1 2">KCCM 42265</strain>
    </source>
</reference>
<dbReference type="InterPro" id="IPR025345">
    <property type="entry name" value="DUF4249"/>
</dbReference>
<sequence>MNITCTEPFEFEPEDFENILVVEGNITDEFSTKEITLSRTFDSDETQRPENGAQVTVEDDIGNVFNFQEQGTTGKYLSQIDFEPLPDRTYILRITTSSGNSYSSAAVSLPPKAEIQDLKAVKTTQDGVEGVSILVSSQGVDGMSGFYRYTYEETYRIVSFFNPTKELVVVSEDPPELELVDKTREERICYKTVASNAVFTANSDSFGANSVDNFQLRFIERLDRIVTSRYSILVRQFSQSREANTFYENLKEFSSLENLFSQTQPGFITGNVSSDDNPNEKVLGFFETTRVSSRRIFFSFSDIFGNGVRFLPDCEIIEPSPTGIDLFRVIKNGTFKYVSETVGGAPLVAPTACSDCTVLGSNIVPLFWED</sequence>
<proteinExistence type="predicted"/>
<evidence type="ECO:0000313" key="2">
    <source>
        <dbReference type="Proteomes" id="UP000509302"/>
    </source>
</evidence>
<dbReference type="RefSeq" id="WP_179243101.1">
    <property type="nucleotide sequence ID" value="NZ_CP058595.1"/>
</dbReference>
<evidence type="ECO:0000313" key="1">
    <source>
        <dbReference type="EMBL" id="QLG46822.1"/>
    </source>
</evidence>
<dbReference type="KEGG" id="cagg:HYG79_16175"/>
<dbReference type="AlphaFoldDB" id="A0A7H9AU33"/>
<dbReference type="Pfam" id="PF14054">
    <property type="entry name" value="DUF4249"/>
    <property type="match status" value="1"/>
</dbReference>
<protein>
    <submittedName>
        <fullName evidence="1">DUF4249 domain-containing protein</fullName>
    </submittedName>
</protein>
<name>A0A7H9AU33_9FLAO</name>
<dbReference type="Proteomes" id="UP000509302">
    <property type="component" value="Chromosome"/>
</dbReference>
<organism evidence="1 2">
    <name type="scientific">Costertonia aggregata</name>
    <dbReference type="NCBI Taxonomy" id="343403"/>
    <lineage>
        <taxon>Bacteria</taxon>
        <taxon>Pseudomonadati</taxon>
        <taxon>Bacteroidota</taxon>
        <taxon>Flavobacteriia</taxon>
        <taxon>Flavobacteriales</taxon>
        <taxon>Flavobacteriaceae</taxon>
        <taxon>Costertonia</taxon>
    </lineage>
</organism>
<gene>
    <name evidence="1" type="ORF">HYG79_16175</name>
</gene>
<dbReference type="EMBL" id="CP058595">
    <property type="protein sequence ID" value="QLG46822.1"/>
    <property type="molecule type" value="Genomic_DNA"/>
</dbReference>
<keyword evidence="2" id="KW-1185">Reference proteome</keyword>
<accession>A0A7H9AU33</accession>